<evidence type="ECO:0000256" key="4">
    <source>
        <dbReference type="ARBA" id="ARBA00022516"/>
    </source>
</evidence>
<dbReference type="PANTHER" id="PTHR24306:SF7">
    <property type="entry name" value="AHBB"/>
    <property type="match status" value="1"/>
</dbReference>
<organism evidence="9 10">
    <name type="scientific">Salinomyces thailandicus</name>
    <dbReference type="NCBI Taxonomy" id="706561"/>
    <lineage>
        <taxon>Eukaryota</taxon>
        <taxon>Fungi</taxon>
        <taxon>Dikarya</taxon>
        <taxon>Ascomycota</taxon>
        <taxon>Pezizomycotina</taxon>
        <taxon>Dothideomycetes</taxon>
        <taxon>Dothideomycetidae</taxon>
        <taxon>Mycosphaerellales</taxon>
        <taxon>Teratosphaeriaceae</taxon>
        <taxon>Salinomyces</taxon>
    </lineage>
</organism>
<dbReference type="GO" id="GO:0016705">
    <property type="term" value="F:oxidoreductase activity, acting on paired donors, with incorporation or reduction of molecular oxygen"/>
    <property type="evidence" value="ECO:0007669"/>
    <property type="project" value="InterPro"/>
</dbReference>
<evidence type="ECO:0000256" key="8">
    <source>
        <dbReference type="SAM" id="Phobius"/>
    </source>
</evidence>
<name>A0A4U0U228_9PEZI</name>
<proteinExistence type="inferred from homology"/>
<evidence type="ECO:0008006" key="11">
    <source>
        <dbReference type="Google" id="ProtNLM"/>
    </source>
</evidence>
<evidence type="ECO:0000313" key="9">
    <source>
        <dbReference type="EMBL" id="TKA29010.1"/>
    </source>
</evidence>
<dbReference type="GO" id="GO:0020037">
    <property type="term" value="F:heme binding"/>
    <property type="evidence" value="ECO:0007669"/>
    <property type="project" value="InterPro"/>
</dbReference>
<keyword evidence="4" id="KW-0444">Lipid biosynthesis</keyword>
<protein>
    <recommendedName>
        <fullName evidence="11">Cytochrome P450</fullName>
    </recommendedName>
</protein>
<dbReference type="GO" id="GO:0005506">
    <property type="term" value="F:iron ion binding"/>
    <property type="evidence" value="ECO:0007669"/>
    <property type="project" value="InterPro"/>
</dbReference>
<keyword evidence="6 7" id="KW-0408">Iron</keyword>
<dbReference type="PRINTS" id="PR00465">
    <property type="entry name" value="EP450IV"/>
</dbReference>
<dbReference type="InterPro" id="IPR002403">
    <property type="entry name" value="Cyt_P450_E_grp-IV"/>
</dbReference>
<feature type="binding site" description="axial binding residue" evidence="7">
    <location>
        <position position="520"/>
    </location>
    <ligand>
        <name>heme</name>
        <dbReference type="ChEBI" id="CHEBI:30413"/>
    </ligand>
    <ligandPart>
        <name>Fe</name>
        <dbReference type="ChEBI" id="CHEBI:18248"/>
    </ligandPart>
</feature>
<keyword evidence="5 7" id="KW-0479">Metal-binding</keyword>
<keyword evidence="4" id="KW-0443">Lipid metabolism</keyword>
<reference evidence="9 10" key="1">
    <citation type="submission" date="2017-03" db="EMBL/GenBank/DDBJ databases">
        <title>Genomes of endolithic fungi from Antarctica.</title>
        <authorList>
            <person name="Coleine C."/>
            <person name="Masonjones S."/>
            <person name="Stajich J.E."/>
        </authorList>
    </citation>
    <scope>NUCLEOTIDE SEQUENCE [LARGE SCALE GENOMIC DNA]</scope>
    <source>
        <strain evidence="9 10">CCFEE 6315</strain>
    </source>
</reference>
<evidence type="ECO:0000256" key="3">
    <source>
        <dbReference type="ARBA" id="ARBA00010617"/>
    </source>
</evidence>
<dbReference type="Proteomes" id="UP000308549">
    <property type="component" value="Unassembled WGS sequence"/>
</dbReference>
<dbReference type="InterPro" id="IPR036396">
    <property type="entry name" value="Cyt_P450_sf"/>
</dbReference>
<dbReference type="CDD" id="cd11040">
    <property type="entry name" value="CYP7_CYP8-like"/>
    <property type="match status" value="1"/>
</dbReference>
<sequence length="584" mass="64974">MDASQQKVNEPKRYSNGDPNIVSNIIISYFDNPLAFALVGLTILLVVTRAASSRNTIPETAPDHNGAKTVAAVPYWLPYLGHLPNMAWDAAGFTQRLRDQFTQGVFALSFGATTHHIIYHPELATSLLNQKQNVASSEEVSKRIMTAVFGFPAEEHDKYDAALPELTACYKHILSEPSLGKMVAQTAQRTKGDIKDLVTGNESPVDQMPWEKTSKVRGSRDSTGETVIEASLLPLIRDFVAYTASPAIMGSDFLANNPTFFEDLWTLNDGFLLLATGLPRWLPIPTLTRAHIARKRLLDSLTVFHEALEKEASGETPGSKWSSLDDVGDLVKSRMPVYRKHGFSLRARAAVEHALMWAANANSDALIFWMINRIYADKALLAMLREEIQPFITGVQPESSLAFAEAPRLEKFDVQGLLTSCPLLKSCYLECLRLDTAPWSLRAINQDVVVQGRERDAQGWLLRKGGYAHAAHDLHNTDPRHFDDAMTWRAARHVRLEGDQKRATADTGSMRPYGGGSSMCKGRAFAFKECMMFAAAIIAMWDIQPAGSGEWKMPRHKKATGVYNTSDQTRVWVRQRQLSRPSTT</sequence>
<dbReference type="OrthoDB" id="3366823at2759"/>
<evidence type="ECO:0000256" key="1">
    <source>
        <dbReference type="ARBA" id="ARBA00001971"/>
    </source>
</evidence>
<keyword evidence="8" id="KW-0812">Transmembrane</keyword>
<keyword evidence="8" id="KW-0472">Membrane</keyword>
<comment type="subcellular location">
    <subcellularLocation>
        <location evidence="2">Endoplasmic reticulum membrane</location>
        <topology evidence="2">Single-pass membrane protein</topology>
    </subcellularLocation>
</comment>
<evidence type="ECO:0000256" key="6">
    <source>
        <dbReference type="ARBA" id="ARBA00023004"/>
    </source>
</evidence>
<keyword evidence="10" id="KW-1185">Reference proteome</keyword>
<dbReference type="GO" id="GO:0005789">
    <property type="term" value="C:endoplasmic reticulum membrane"/>
    <property type="evidence" value="ECO:0007669"/>
    <property type="project" value="UniProtKB-SubCell"/>
</dbReference>
<comment type="cofactor">
    <cofactor evidence="1 7">
        <name>heme</name>
        <dbReference type="ChEBI" id="CHEBI:30413"/>
    </cofactor>
</comment>
<dbReference type="PANTHER" id="PTHR24306">
    <property type="match status" value="1"/>
</dbReference>
<keyword evidence="7" id="KW-0349">Heme</keyword>
<feature type="transmembrane region" description="Helical" evidence="8">
    <location>
        <begin position="21"/>
        <end position="47"/>
    </location>
</feature>
<evidence type="ECO:0000256" key="5">
    <source>
        <dbReference type="ARBA" id="ARBA00022723"/>
    </source>
</evidence>
<comment type="caution">
    <text evidence="9">The sequence shown here is derived from an EMBL/GenBank/DDBJ whole genome shotgun (WGS) entry which is preliminary data.</text>
</comment>
<gene>
    <name evidence="9" type="ORF">B0A50_03422</name>
</gene>
<evidence type="ECO:0000256" key="2">
    <source>
        <dbReference type="ARBA" id="ARBA00004389"/>
    </source>
</evidence>
<dbReference type="InterPro" id="IPR001128">
    <property type="entry name" value="Cyt_P450"/>
</dbReference>
<comment type="similarity">
    <text evidence="3">Belongs to the cytochrome P450 family.</text>
</comment>
<accession>A0A4U0U228</accession>
<evidence type="ECO:0000256" key="7">
    <source>
        <dbReference type="PIRSR" id="PIRSR602403-1"/>
    </source>
</evidence>
<dbReference type="EMBL" id="NAJL01000016">
    <property type="protein sequence ID" value="TKA29010.1"/>
    <property type="molecule type" value="Genomic_DNA"/>
</dbReference>
<keyword evidence="8" id="KW-1133">Transmembrane helix</keyword>
<dbReference type="AlphaFoldDB" id="A0A4U0U228"/>
<dbReference type="Pfam" id="PF00067">
    <property type="entry name" value="p450"/>
    <property type="match status" value="1"/>
</dbReference>
<evidence type="ECO:0000313" key="10">
    <source>
        <dbReference type="Proteomes" id="UP000308549"/>
    </source>
</evidence>
<dbReference type="GO" id="GO:0004497">
    <property type="term" value="F:monooxygenase activity"/>
    <property type="evidence" value="ECO:0007669"/>
    <property type="project" value="InterPro"/>
</dbReference>
<dbReference type="SUPFAM" id="SSF48264">
    <property type="entry name" value="Cytochrome P450"/>
    <property type="match status" value="1"/>
</dbReference>
<dbReference type="Gene3D" id="1.10.630.10">
    <property type="entry name" value="Cytochrome P450"/>
    <property type="match status" value="1"/>
</dbReference>